<evidence type="ECO:0000313" key="2">
    <source>
        <dbReference type="EMBL" id="TFK84808.1"/>
    </source>
</evidence>
<dbReference type="EMBL" id="ML211292">
    <property type="protein sequence ID" value="TFK84808.1"/>
    <property type="molecule type" value="Genomic_DNA"/>
</dbReference>
<evidence type="ECO:0000256" key="1">
    <source>
        <dbReference type="SAM" id="MobiDB-lite"/>
    </source>
</evidence>
<name>A0A5C3P8C2_9APHY</name>
<reference evidence="2 3" key="1">
    <citation type="journal article" date="2019" name="Nat. Ecol. Evol.">
        <title>Megaphylogeny resolves global patterns of mushroom evolution.</title>
        <authorList>
            <person name="Varga T."/>
            <person name="Krizsan K."/>
            <person name="Foldi C."/>
            <person name="Dima B."/>
            <person name="Sanchez-Garcia M."/>
            <person name="Sanchez-Ramirez S."/>
            <person name="Szollosi G.J."/>
            <person name="Szarkandi J.G."/>
            <person name="Papp V."/>
            <person name="Albert L."/>
            <person name="Andreopoulos W."/>
            <person name="Angelini C."/>
            <person name="Antonin V."/>
            <person name="Barry K.W."/>
            <person name="Bougher N.L."/>
            <person name="Buchanan P."/>
            <person name="Buyck B."/>
            <person name="Bense V."/>
            <person name="Catcheside P."/>
            <person name="Chovatia M."/>
            <person name="Cooper J."/>
            <person name="Damon W."/>
            <person name="Desjardin D."/>
            <person name="Finy P."/>
            <person name="Geml J."/>
            <person name="Haridas S."/>
            <person name="Hughes K."/>
            <person name="Justo A."/>
            <person name="Karasinski D."/>
            <person name="Kautmanova I."/>
            <person name="Kiss B."/>
            <person name="Kocsube S."/>
            <person name="Kotiranta H."/>
            <person name="LaButti K.M."/>
            <person name="Lechner B.E."/>
            <person name="Liimatainen K."/>
            <person name="Lipzen A."/>
            <person name="Lukacs Z."/>
            <person name="Mihaltcheva S."/>
            <person name="Morgado L.N."/>
            <person name="Niskanen T."/>
            <person name="Noordeloos M.E."/>
            <person name="Ohm R.A."/>
            <person name="Ortiz-Santana B."/>
            <person name="Ovrebo C."/>
            <person name="Racz N."/>
            <person name="Riley R."/>
            <person name="Savchenko A."/>
            <person name="Shiryaev A."/>
            <person name="Soop K."/>
            <person name="Spirin V."/>
            <person name="Szebenyi C."/>
            <person name="Tomsovsky M."/>
            <person name="Tulloss R.E."/>
            <person name="Uehling J."/>
            <person name="Grigoriev I.V."/>
            <person name="Vagvolgyi C."/>
            <person name="Papp T."/>
            <person name="Martin F.M."/>
            <person name="Miettinen O."/>
            <person name="Hibbett D.S."/>
            <person name="Nagy L.G."/>
        </authorList>
    </citation>
    <scope>NUCLEOTIDE SEQUENCE [LARGE SCALE GENOMIC DNA]</scope>
    <source>
        <strain evidence="2 3">HHB13444</strain>
    </source>
</reference>
<organism evidence="2 3">
    <name type="scientific">Polyporus arcularius HHB13444</name>
    <dbReference type="NCBI Taxonomy" id="1314778"/>
    <lineage>
        <taxon>Eukaryota</taxon>
        <taxon>Fungi</taxon>
        <taxon>Dikarya</taxon>
        <taxon>Basidiomycota</taxon>
        <taxon>Agaricomycotina</taxon>
        <taxon>Agaricomycetes</taxon>
        <taxon>Polyporales</taxon>
        <taxon>Polyporaceae</taxon>
        <taxon>Polyporus</taxon>
    </lineage>
</organism>
<feature type="region of interest" description="Disordered" evidence="1">
    <location>
        <begin position="79"/>
        <end position="125"/>
    </location>
</feature>
<accession>A0A5C3P8C2</accession>
<feature type="compositionally biased region" description="Basic residues" evidence="1">
    <location>
        <begin position="87"/>
        <end position="96"/>
    </location>
</feature>
<protein>
    <submittedName>
        <fullName evidence="2">Uncharacterized protein</fullName>
    </submittedName>
</protein>
<dbReference type="AlphaFoldDB" id="A0A5C3P8C2"/>
<gene>
    <name evidence="2" type="ORF">K466DRAFT_212893</name>
</gene>
<dbReference type="Proteomes" id="UP000308197">
    <property type="component" value="Unassembled WGS sequence"/>
</dbReference>
<dbReference type="InParanoid" id="A0A5C3P8C2"/>
<evidence type="ECO:0000313" key="3">
    <source>
        <dbReference type="Proteomes" id="UP000308197"/>
    </source>
</evidence>
<proteinExistence type="predicted"/>
<sequence length="144" mass="16227">MKLNSPPYTDTDSSEPCLTLLRLAAELQVKILLELSLGDLTRCTTVRLCRFIPCGAHIVPYHTLGLHCIEKPHRIRGCDPVQDGARPRGHGRRSFRRPADDETREAPCTPRPMGHRLPLTHTHGTPPSLYHRQGLCWRVLLVQG</sequence>
<keyword evidence="3" id="KW-1185">Reference proteome</keyword>